<reference evidence="1" key="1">
    <citation type="submission" date="2020-05" db="EMBL/GenBank/DDBJ databases">
        <authorList>
            <person name="Chiriac C."/>
            <person name="Salcher M."/>
            <person name="Ghai R."/>
            <person name="Kavagutti S V."/>
        </authorList>
    </citation>
    <scope>NUCLEOTIDE SEQUENCE</scope>
</reference>
<protein>
    <submittedName>
        <fullName evidence="1">Uncharacterized protein</fullName>
    </submittedName>
</protein>
<organism evidence="1">
    <name type="scientific">uncultured Caudovirales phage</name>
    <dbReference type="NCBI Taxonomy" id="2100421"/>
    <lineage>
        <taxon>Viruses</taxon>
        <taxon>Duplodnaviria</taxon>
        <taxon>Heunggongvirae</taxon>
        <taxon>Uroviricota</taxon>
        <taxon>Caudoviricetes</taxon>
        <taxon>Peduoviridae</taxon>
        <taxon>Maltschvirus</taxon>
        <taxon>Maltschvirus maltsch</taxon>
    </lineage>
</organism>
<name>A0A6J7WC51_9CAUD</name>
<evidence type="ECO:0000313" key="1">
    <source>
        <dbReference type="EMBL" id="CAB5206978.1"/>
    </source>
</evidence>
<dbReference type="Pfam" id="PF18906">
    <property type="entry name" value="Phage_tube_2"/>
    <property type="match status" value="1"/>
</dbReference>
<gene>
    <name evidence="1" type="ORF">UFOVP184_5</name>
</gene>
<dbReference type="EMBL" id="LR798229">
    <property type="protein sequence ID" value="CAB5206978.1"/>
    <property type="molecule type" value="Genomic_DNA"/>
</dbReference>
<accession>A0A6J7WC51</accession>
<dbReference type="InterPro" id="IPR044000">
    <property type="entry name" value="Phage_tube_2"/>
</dbReference>
<proteinExistence type="predicted"/>
<sequence length="345" mass="38409">MQQYIRITKEKDKLAGDATTGYNSGPMDSPVLNSDYIWLEIGTQAPAINQQYTTWTVQSVVPKRGVTNRTTGADQYRITGQFQTHLFHEQAVFWKKAVLEPSYDPTTLVQDLPSYCIDRVIIGYEGLKWTDRITGCKFSQATLASSSGAQAPVSLNVSFTGSKRDKIPDTTAADIPNLTHPNCTDLPTKVYRWSKSTILLNPDATAVADQLSLDKVIRSWTVEINHTLSERINKGAYITALAHHGWNPSLSAVWDIDDWVLKQRYLDIYKGQESVKFAKSTLVLADANSTGNTTFTWKNLVLENLQDSFPITEFMSGSGKFKPHFDCSELDLQVSYLAGTAVTPP</sequence>